<keyword evidence="4" id="KW-1185">Reference proteome</keyword>
<dbReference type="Proteomes" id="UP000077266">
    <property type="component" value="Unassembled WGS sequence"/>
</dbReference>
<feature type="transmembrane region" description="Helical" evidence="1">
    <location>
        <begin position="230"/>
        <end position="248"/>
    </location>
</feature>
<keyword evidence="1" id="KW-0812">Transmembrane</keyword>
<keyword evidence="1" id="KW-0472">Membrane</keyword>
<reference evidence="3 4" key="1">
    <citation type="journal article" date="2016" name="Mol. Biol. Evol.">
        <title>Comparative Genomics of Early-Diverging Mushroom-Forming Fungi Provides Insights into the Origins of Lignocellulose Decay Capabilities.</title>
        <authorList>
            <person name="Nagy L.G."/>
            <person name="Riley R."/>
            <person name="Tritt A."/>
            <person name="Adam C."/>
            <person name="Daum C."/>
            <person name="Floudas D."/>
            <person name="Sun H."/>
            <person name="Yadav J.S."/>
            <person name="Pangilinan J."/>
            <person name="Larsson K.H."/>
            <person name="Matsuura K."/>
            <person name="Barry K."/>
            <person name="Labutti K."/>
            <person name="Kuo R."/>
            <person name="Ohm R.A."/>
            <person name="Bhattacharya S.S."/>
            <person name="Shirouzu T."/>
            <person name="Yoshinaga Y."/>
            <person name="Martin F.M."/>
            <person name="Grigoriev I.V."/>
            <person name="Hibbett D.S."/>
        </authorList>
    </citation>
    <scope>NUCLEOTIDE SEQUENCE [LARGE SCALE GENOMIC DNA]</scope>
    <source>
        <strain evidence="3 4">HHB12029</strain>
    </source>
</reference>
<dbReference type="Pfam" id="PF20151">
    <property type="entry name" value="DUF6533"/>
    <property type="match status" value="1"/>
</dbReference>
<dbReference type="OrthoDB" id="3349377at2759"/>
<accession>A0A165ZKV6</accession>
<dbReference type="AlphaFoldDB" id="A0A165ZKV6"/>
<sequence length="305" mass="34046">MSLRFAPFVHVASCTWFLYDYVLNLDEEVQFIWFYGRRRSPYDYAYFVIKIATLIALIAGLITVGAGDISGQRCKNIGILMGTTGTVVTVCADVLLIIRVHLMFNCNRQLLLVNSSLYALVCVSAVTIDVLEGPSPQDFVSLPSPSGSCHVRLRQPLAISWILGAIYHAYLTALVLVKYREAYTRLEQLGHRVSMLRLLVDGNIKFFFTVMISYAATTSLTCSSTMDQDGAYNLLTTTTIAIFASKLIRNLRHKLHYGNNDPDLSWMSDLGIQSSIMFATPGDEAMDLWDRRARDDDVEGLASPT</sequence>
<dbReference type="EMBL" id="KV426263">
    <property type="protein sequence ID" value="KZV83609.1"/>
    <property type="molecule type" value="Genomic_DNA"/>
</dbReference>
<feature type="transmembrane region" description="Helical" evidence="1">
    <location>
        <begin position="110"/>
        <end position="131"/>
    </location>
</feature>
<evidence type="ECO:0000256" key="1">
    <source>
        <dbReference type="SAM" id="Phobius"/>
    </source>
</evidence>
<evidence type="ECO:0000313" key="4">
    <source>
        <dbReference type="Proteomes" id="UP000077266"/>
    </source>
</evidence>
<keyword evidence="1" id="KW-1133">Transmembrane helix</keyword>
<dbReference type="InParanoid" id="A0A165ZKV6"/>
<dbReference type="InterPro" id="IPR045340">
    <property type="entry name" value="DUF6533"/>
</dbReference>
<feature type="transmembrane region" description="Helical" evidence="1">
    <location>
        <begin position="198"/>
        <end position="218"/>
    </location>
</feature>
<feature type="transmembrane region" description="Helical" evidence="1">
    <location>
        <begin position="44"/>
        <end position="65"/>
    </location>
</feature>
<evidence type="ECO:0000259" key="2">
    <source>
        <dbReference type="Pfam" id="PF20151"/>
    </source>
</evidence>
<protein>
    <recommendedName>
        <fullName evidence="2">DUF6533 domain-containing protein</fullName>
    </recommendedName>
</protein>
<feature type="transmembrane region" description="Helical" evidence="1">
    <location>
        <begin position="158"/>
        <end position="177"/>
    </location>
</feature>
<feature type="transmembrane region" description="Helical" evidence="1">
    <location>
        <begin position="77"/>
        <end position="98"/>
    </location>
</feature>
<organism evidence="3 4">
    <name type="scientific">Exidia glandulosa HHB12029</name>
    <dbReference type="NCBI Taxonomy" id="1314781"/>
    <lineage>
        <taxon>Eukaryota</taxon>
        <taxon>Fungi</taxon>
        <taxon>Dikarya</taxon>
        <taxon>Basidiomycota</taxon>
        <taxon>Agaricomycotina</taxon>
        <taxon>Agaricomycetes</taxon>
        <taxon>Auriculariales</taxon>
        <taxon>Exidiaceae</taxon>
        <taxon>Exidia</taxon>
    </lineage>
</organism>
<name>A0A165ZKV6_EXIGL</name>
<proteinExistence type="predicted"/>
<evidence type="ECO:0000313" key="3">
    <source>
        <dbReference type="EMBL" id="KZV83609.1"/>
    </source>
</evidence>
<gene>
    <name evidence="3" type="ORF">EXIGLDRAFT_842825</name>
</gene>
<feature type="domain" description="DUF6533" evidence="2">
    <location>
        <begin position="9"/>
        <end position="55"/>
    </location>
</feature>